<evidence type="ECO:0000313" key="2">
    <source>
        <dbReference type="Proteomes" id="UP000281558"/>
    </source>
</evidence>
<reference evidence="1 2" key="1">
    <citation type="submission" date="2018-11" db="EMBL/GenBank/DDBJ databases">
        <title>Species Designations Belie Phenotypic and Genotypic Heterogeneity in Oral Streptococci.</title>
        <authorList>
            <person name="Velsko I."/>
        </authorList>
    </citation>
    <scope>NUCLEOTIDE SEQUENCE [LARGE SCALE GENOMIC DNA]</scope>
    <source>
        <strain evidence="1 2">BCC10</strain>
    </source>
</reference>
<evidence type="ECO:0008006" key="3">
    <source>
        <dbReference type="Google" id="ProtNLM"/>
    </source>
</evidence>
<gene>
    <name evidence="1" type="ORF">D8801_04705</name>
</gene>
<sequence length="321" mass="36974">MKKTIAVYDITDSITEINLSDNPEKIFNIAKIFNKIVGEGDSRSHSTISAEFKDESSILNEYSEDRENFEIGSFAQKLLLAECSESSGKRKSNVRDGYLFVRETEKELILLKLEKTSVANKETFEVEGQLGTDKSYYKVCIFSTELKSIAIIDKSRKVANYWLDGFLGLQEIRNKKINTHDLLELIESKELFSEGILNLENIDDIIRESKKYIFNSNIFEKSGLIDYLNDLGLTDISTHEENFELQFYSDKSSELDYSFEIDEKVLKDHFKSEIRISKETVIKTDNFEKLILDGGVSLVNDEIRLVVDRECLEEIRQKLGE</sequence>
<accession>A0A428G5B1</accession>
<dbReference type="EMBL" id="RJPK01000003">
    <property type="protein sequence ID" value="RSJ70184.1"/>
    <property type="molecule type" value="Genomic_DNA"/>
</dbReference>
<dbReference type="RefSeq" id="WP_142999292.1">
    <property type="nucleotide sequence ID" value="NZ_JAKUVZ010000013.1"/>
</dbReference>
<comment type="caution">
    <text evidence="1">The sequence shown here is derived from an EMBL/GenBank/DDBJ whole genome shotgun (WGS) entry which is preliminary data.</text>
</comment>
<evidence type="ECO:0000313" key="1">
    <source>
        <dbReference type="EMBL" id="RSJ70184.1"/>
    </source>
</evidence>
<proteinExistence type="predicted"/>
<name>A0A428G5B1_STROR</name>
<dbReference type="Proteomes" id="UP000281558">
    <property type="component" value="Unassembled WGS sequence"/>
</dbReference>
<dbReference type="AlphaFoldDB" id="A0A428G5B1"/>
<protein>
    <recommendedName>
        <fullName evidence="3">Nucleoid-associated protein</fullName>
    </recommendedName>
</protein>
<organism evidence="1 2">
    <name type="scientific">Streptococcus oralis</name>
    <dbReference type="NCBI Taxonomy" id="1303"/>
    <lineage>
        <taxon>Bacteria</taxon>
        <taxon>Bacillati</taxon>
        <taxon>Bacillota</taxon>
        <taxon>Bacilli</taxon>
        <taxon>Lactobacillales</taxon>
        <taxon>Streptococcaceae</taxon>
        <taxon>Streptococcus</taxon>
    </lineage>
</organism>